<protein>
    <submittedName>
        <fullName evidence="2">Uncharacterized protein</fullName>
    </submittedName>
</protein>
<dbReference type="Proteomes" id="UP001221898">
    <property type="component" value="Unassembled WGS sequence"/>
</dbReference>
<sequence length="95" mass="11049">MSDEEQEARWMEHFREVLNQPTPPTLFNLDQEPPAPTLNITSDEISGTEVARAIKSLKKKNDQRVWQWTGCQRAARGREGGQKTWRHTFKEDQSP</sequence>
<feature type="region of interest" description="Disordered" evidence="1">
    <location>
        <begin position="73"/>
        <end position="95"/>
    </location>
</feature>
<evidence type="ECO:0000313" key="2">
    <source>
        <dbReference type="EMBL" id="KAJ8411097.1"/>
    </source>
</evidence>
<gene>
    <name evidence="2" type="ORF">AAFF_G00181320</name>
</gene>
<proteinExistence type="predicted"/>
<accession>A0AAD7SZP5</accession>
<dbReference type="EMBL" id="JAINUG010000024">
    <property type="protein sequence ID" value="KAJ8411097.1"/>
    <property type="molecule type" value="Genomic_DNA"/>
</dbReference>
<keyword evidence="3" id="KW-1185">Reference proteome</keyword>
<organism evidence="2 3">
    <name type="scientific">Aldrovandia affinis</name>
    <dbReference type="NCBI Taxonomy" id="143900"/>
    <lineage>
        <taxon>Eukaryota</taxon>
        <taxon>Metazoa</taxon>
        <taxon>Chordata</taxon>
        <taxon>Craniata</taxon>
        <taxon>Vertebrata</taxon>
        <taxon>Euteleostomi</taxon>
        <taxon>Actinopterygii</taxon>
        <taxon>Neopterygii</taxon>
        <taxon>Teleostei</taxon>
        <taxon>Notacanthiformes</taxon>
        <taxon>Halosauridae</taxon>
        <taxon>Aldrovandia</taxon>
    </lineage>
</organism>
<dbReference type="AlphaFoldDB" id="A0AAD7SZP5"/>
<reference evidence="2" key="1">
    <citation type="journal article" date="2023" name="Science">
        <title>Genome structures resolve the early diversification of teleost fishes.</title>
        <authorList>
            <person name="Parey E."/>
            <person name="Louis A."/>
            <person name="Montfort J."/>
            <person name="Bouchez O."/>
            <person name="Roques C."/>
            <person name="Iampietro C."/>
            <person name="Lluch J."/>
            <person name="Castinel A."/>
            <person name="Donnadieu C."/>
            <person name="Desvignes T."/>
            <person name="Floi Bucao C."/>
            <person name="Jouanno E."/>
            <person name="Wen M."/>
            <person name="Mejri S."/>
            <person name="Dirks R."/>
            <person name="Jansen H."/>
            <person name="Henkel C."/>
            <person name="Chen W.J."/>
            <person name="Zahm M."/>
            <person name="Cabau C."/>
            <person name="Klopp C."/>
            <person name="Thompson A.W."/>
            <person name="Robinson-Rechavi M."/>
            <person name="Braasch I."/>
            <person name="Lecointre G."/>
            <person name="Bobe J."/>
            <person name="Postlethwait J.H."/>
            <person name="Berthelot C."/>
            <person name="Roest Crollius H."/>
            <person name="Guiguen Y."/>
        </authorList>
    </citation>
    <scope>NUCLEOTIDE SEQUENCE</scope>
    <source>
        <strain evidence="2">NC1722</strain>
    </source>
</reference>
<evidence type="ECO:0000256" key="1">
    <source>
        <dbReference type="SAM" id="MobiDB-lite"/>
    </source>
</evidence>
<comment type="caution">
    <text evidence="2">The sequence shown here is derived from an EMBL/GenBank/DDBJ whole genome shotgun (WGS) entry which is preliminary data.</text>
</comment>
<evidence type="ECO:0000313" key="3">
    <source>
        <dbReference type="Proteomes" id="UP001221898"/>
    </source>
</evidence>
<name>A0AAD7SZP5_9TELE</name>